<proteinExistence type="predicted"/>
<sequence length="67" mass="7342">MKETRPGYRGVAGEEQTEAGDPGDMKGPTASQEGRDLTRYLTACAVKVTDQQVGSVLRVLDRQTREM</sequence>
<dbReference type="AlphaFoldDB" id="A0AAV7PXA2"/>
<dbReference type="EMBL" id="JANPWB010000011">
    <property type="protein sequence ID" value="KAJ1131620.1"/>
    <property type="molecule type" value="Genomic_DNA"/>
</dbReference>
<reference evidence="2" key="1">
    <citation type="journal article" date="2022" name="bioRxiv">
        <title>Sequencing and chromosome-scale assembly of the giantPleurodeles waltlgenome.</title>
        <authorList>
            <person name="Brown T."/>
            <person name="Elewa A."/>
            <person name="Iarovenko S."/>
            <person name="Subramanian E."/>
            <person name="Araus A.J."/>
            <person name="Petzold A."/>
            <person name="Susuki M."/>
            <person name="Suzuki K.-i.T."/>
            <person name="Hayashi T."/>
            <person name="Toyoda A."/>
            <person name="Oliveira C."/>
            <person name="Osipova E."/>
            <person name="Leigh N.D."/>
            <person name="Simon A."/>
            <person name="Yun M.H."/>
        </authorList>
    </citation>
    <scope>NUCLEOTIDE SEQUENCE</scope>
    <source>
        <strain evidence="2">20211129_DDA</strain>
        <tissue evidence="2">Liver</tissue>
    </source>
</reference>
<protein>
    <submittedName>
        <fullName evidence="2">Uncharacterized protein</fullName>
    </submittedName>
</protein>
<dbReference type="Proteomes" id="UP001066276">
    <property type="component" value="Chromosome 7"/>
</dbReference>
<keyword evidence="3" id="KW-1185">Reference proteome</keyword>
<evidence type="ECO:0000313" key="3">
    <source>
        <dbReference type="Proteomes" id="UP001066276"/>
    </source>
</evidence>
<accession>A0AAV7PXA2</accession>
<gene>
    <name evidence="2" type="ORF">NDU88_009955</name>
</gene>
<evidence type="ECO:0000313" key="2">
    <source>
        <dbReference type="EMBL" id="KAJ1131620.1"/>
    </source>
</evidence>
<evidence type="ECO:0000256" key="1">
    <source>
        <dbReference type="SAM" id="MobiDB-lite"/>
    </source>
</evidence>
<organism evidence="2 3">
    <name type="scientific">Pleurodeles waltl</name>
    <name type="common">Iberian ribbed newt</name>
    <dbReference type="NCBI Taxonomy" id="8319"/>
    <lineage>
        <taxon>Eukaryota</taxon>
        <taxon>Metazoa</taxon>
        <taxon>Chordata</taxon>
        <taxon>Craniata</taxon>
        <taxon>Vertebrata</taxon>
        <taxon>Euteleostomi</taxon>
        <taxon>Amphibia</taxon>
        <taxon>Batrachia</taxon>
        <taxon>Caudata</taxon>
        <taxon>Salamandroidea</taxon>
        <taxon>Salamandridae</taxon>
        <taxon>Pleurodelinae</taxon>
        <taxon>Pleurodeles</taxon>
    </lineage>
</organism>
<name>A0AAV7PXA2_PLEWA</name>
<comment type="caution">
    <text evidence="2">The sequence shown here is derived from an EMBL/GenBank/DDBJ whole genome shotgun (WGS) entry which is preliminary data.</text>
</comment>
<feature type="region of interest" description="Disordered" evidence="1">
    <location>
        <begin position="1"/>
        <end position="34"/>
    </location>
</feature>